<feature type="non-terminal residue" evidence="9">
    <location>
        <position position="220"/>
    </location>
</feature>
<keyword evidence="7" id="KW-0378">Hydrolase</keyword>
<dbReference type="GO" id="GO:0046872">
    <property type="term" value="F:metal ion binding"/>
    <property type="evidence" value="ECO:0007669"/>
    <property type="project" value="UniProtKB-KW"/>
</dbReference>
<keyword evidence="5" id="KW-0479">Metal-binding</keyword>
<evidence type="ECO:0000256" key="4">
    <source>
        <dbReference type="ARBA" id="ARBA00022722"/>
    </source>
</evidence>
<evidence type="ECO:0000313" key="9">
    <source>
        <dbReference type="EMBL" id="JAG14062.1"/>
    </source>
</evidence>
<dbReference type="PANTHER" id="PTHR10642:SF26">
    <property type="entry name" value="RIBONUCLEASE H1"/>
    <property type="match status" value="1"/>
</dbReference>
<gene>
    <name evidence="9" type="primary">pol_435</name>
    <name evidence="9" type="ORF">CM83_102630</name>
</gene>
<proteinExistence type="inferred from homology"/>
<reference evidence="9" key="1">
    <citation type="journal article" date="2014" name="PLoS ONE">
        <title>Transcriptome-Based Identification of ABC Transporters in the Western Tarnished Plant Bug Lygus hesperus.</title>
        <authorList>
            <person name="Hull J.J."/>
            <person name="Chaney K."/>
            <person name="Geib S.M."/>
            <person name="Fabrick J.A."/>
            <person name="Brent C.S."/>
            <person name="Walsh D."/>
            <person name="Lavine L.C."/>
        </authorList>
    </citation>
    <scope>NUCLEOTIDE SEQUENCE</scope>
</reference>
<dbReference type="GO" id="GO:0004523">
    <property type="term" value="F:RNA-DNA hybrid ribonuclease activity"/>
    <property type="evidence" value="ECO:0007669"/>
    <property type="project" value="UniProtKB-EC"/>
</dbReference>
<dbReference type="PANTHER" id="PTHR10642">
    <property type="entry name" value="RIBONUCLEASE H1"/>
    <property type="match status" value="1"/>
</dbReference>
<sequence length="220" mass="24536">QFNNVRKLAIDDLTKAYWSKKRSLMLSSSYTSAANLLGPLEITSKPSKYEIPYEAIRHSPNTILLRTASQSTTHLEEYLQQNHPSALYIYTDGSVIGGSVGCAFFDASNDHTQMFKLWEQASIYTAELVAIKKALEYVREIQPCPKVVVLTESMSAITRFSHIDLSSKISHIEGNILEIIWTLRQSGTTTLLCWIKAHNGLTGNEKADRAAKLATTLAIQ</sequence>
<dbReference type="InterPro" id="IPR012337">
    <property type="entry name" value="RNaseH-like_sf"/>
</dbReference>
<dbReference type="EC" id="3.1.26.4" evidence="3"/>
<dbReference type="InterPro" id="IPR036397">
    <property type="entry name" value="RNaseH_sf"/>
</dbReference>
<evidence type="ECO:0000256" key="5">
    <source>
        <dbReference type="ARBA" id="ARBA00022723"/>
    </source>
</evidence>
<comment type="similarity">
    <text evidence="2">Belongs to the RNase H family.</text>
</comment>
<dbReference type="GO" id="GO:0003676">
    <property type="term" value="F:nucleic acid binding"/>
    <property type="evidence" value="ECO:0007669"/>
    <property type="project" value="InterPro"/>
</dbReference>
<dbReference type="InterPro" id="IPR002156">
    <property type="entry name" value="RNaseH_domain"/>
</dbReference>
<feature type="non-terminal residue" evidence="9">
    <location>
        <position position="1"/>
    </location>
</feature>
<organism evidence="9">
    <name type="scientific">Lygus hesperus</name>
    <name type="common">Western plant bug</name>
    <dbReference type="NCBI Taxonomy" id="30085"/>
    <lineage>
        <taxon>Eukaryota</taxon>
        <taxon>Metazoa</taxon>
        <taxon>Ecdysozoa</taxon>
        <taxon>Arthropoda</taxon>
        <taxon>Hexapoda</taxon>
        <taxon>Insecta</taxon>
        <taxon>Pterygota</taxon>
        <taxon>Neoptera</taxon>
        <taxon>Paraneoptera</taxon>
        <taxon>Hemiptera</taxon>
        <taxon>Heteroptera</taxon>
        <taxon>Panheteroptera</taxon>
        <taxon>Cimicomorpha</taxon>
        <taxon>Miridae</taxon>
        <taxon>Mirini</taxon>
        <taxon>Lygus</taxon>
    </lineage>
</organism>
<accession>A0A0A9X025</accession>
<evidence type="ECO:0000256" key="2">
    <source>
        <dbReference type="ARBA" id="ARBA00005300"/>
    </source>
</evidence>
<evidence type="ECO:0000256" key="3">
    <source>
        <dbReference type="ARBA" id="ARBA00012180"/>
    </source>
</evidence>
<dbReference type="CDD" id="cd09276">
    <property type="entry name" value="Rnase_HI_RT_non_LTR"/>
    <property type="match status" value="1"/>
</dbReference>
<dbReference type="Pfam" id="PF00075">
    <property type="entry name" value="RNase_H"/>
    <property type="match status" value="1"/>
</dbReference>
<evidence type="ECO:0000256" key="7">
    <source>
        <dbReference type="ARBA" id="ARBA00022801"/>
    </source>
</evidence>
<dbReference type="SUPFAM" id="SSF53098">
    <property type="entry name" value="Ribonuclease H-like"/>
    <property type="match status" value="1"/>
</dbReference>
<dbReference type="GO" id="GO:0043137">
    <property type="term" value="P:DNA replication, removal of RNA primer"/>
    <property type="evidence" value="ECO:0007669"/>
    <property type="project" value="TreeGrafter"/>
</dbReference>
<protein>
    <recommendedName>
        <fullName evidence="3">ribonuclease H</fullName>
        <ecNumber evidence="3">3.1.26.4</ecNumber>
    </recommendedName>
</protein>
<comment type="catalytic activity">
    <reaction evidence="1">
        <text>Endonucleolytic cleavage to 5'-phosphomonoester.</text>
        <dbReference type="EC" id="3.1.26.4"/>
    </reaction>
</comment>
<dbReference type="PROSITE" id="PS50879">
    <property type="entry name" value="RNASE_H_1"/>
    <property type="match status" value="1"/>
</dbReference>
<dbReference type="EMBL" id="GBHO01029542">
    <property type="protein sequence ID" value="JAG14062.1"/>
    <property type="molecule type" value="Transcribed_RNA"/>
</dbReference>
<feature type="domain" description="RNase H type-1" evidence="8">
    <location>
        <begin position="83"/>
        <end position="216"/>
    </location>
</feature>
<reference evidence="9" key="2">
    <citation type="submission" date="2014-07" db="EMBL/GenBank/DDBJ databases">
        <authorList>
            <person name="Hull J."/>
        </authorList>
    </citation>
    <scope>NUCLEOTIDE SEQUENCE</scope>
</reference>
<keyword evidence="4" id="KW-0540">Nuclease</keyword>
<evidence type="ECO:0000259" key="8">
    <source>
        <dbReference type="PROSITE" id="PS50879"/>
    </source>
</evidence>
<keyword evidence="6" id="KW-0255">Endonuclease</keyword>
<name>A0A0A9X025_LYGHE</name>
<dbReference type="Gene3D" id="3.30.420.10">
    <property type="entry name" value="Ribonuclease H-like superfamily/Ribonuclease H"/>
    <property type="match status" value="1"/>
</dbReference>
<evidence type="ECO:0000256" key="6">
    <source>
        <dbReference type="ARBA" id="ARBA00022759"/>
    </source>
</evidence>
<dbReference type="AlphaFoldDB" id="A0A0A9X025"/>
<evidence type="ECO:0000256" key="1">
    <source>
        <dbReference type="ARBA" id="ARBA00000077"/>
    </source>
</evidence>
<dbReference type="InterPro" id="IPR050092">
    <property type="entry name" value="RNase_H"/>
</dbReference>